<dbReference type="Gene3D" id="3.40.630.10">
    <property type="entry name" value="Zn peptidases"/>
    <property type="match status" value="1"/>
</dbReference>
<dbReference type="InterPro" id="IPR002933">
    <property type="entry name" value="Peptidase_M20"/>
</dbReference>
<protein>
    <submittedName>
        <fullName evidence="1">Arginine utilization protein RocB</fullName>
    </submittedName>
</protein>
<reference evidence="1 2" key="1">
    <citation type="submission" date="2019-03" db="EMBL/GenBank/DDBJ databases">
        <title>Genomic Encyclopedia of Type Strains, Phase IV (KMG-IV): sequencing the most valuable type-strain genomes for metagenomic binning, comparative biology and taxonomic classification.</title>
        <authorList>
            <person name="Goeker M."/>
        </authorList>
    </citation>
    <scope>NUCLEOTIDE SEQUENCE [LARGE SCALE GENOMIC DNA]</scope>
    <source>
        <strain evidence="1 2">DSM 25964</strain>
    </source>
</reference>
<name>A0A4V6QD76_9BACT</name>
<dbReference type="Proteomes" id="UP000295066">
    <property type="component" value="Unassembled WGS sequence"/>
</dbReference>
<organism evidence="1 2">
    <name type="scientific">Aminivibrio pyruvatiphilus</name>
    <dbReference type="NCBI Taxonomy" id="1005740"/>
    <lineage>
        <taxon>Bacteria</taxon>
        <taxon>Thermotogati</taxon>
        <taxon>Synergistota</taxon>
        <taxon>Synergistia</taxon>
        <taxon>Synergistales</taxon>
        <taxon>Aminobacteriaceae</taxon>
        <taxon>Aminivibrio</taxon>
    </lineage>
</organism>
<sequence length="552" mass="60575">MLSLNGEHLYRLLLDLVSVPSVSFSREENRAAELIYGKLAELDYFRRNPSYLRYLPAEGDPLGRSAVAALVKVSPEMKRTVILTGHFDVVDAGAYGPLKHLAFSPEELTKRVGELDIPQEARADLASGEYLFGRGVSDMKSGLALEMGLLADVSRTCDFPANLLFLGVPDEENTSAGMRGAVPWLVKLREEWGIEYSAALNGEPSVGGREIPAGAVYVGTIGKIMPFFLCVGKEAHVGDYFDGVSASLLAANLSLVLEGAASTSEEREGRSFPPMACLRFRDLVKNYSVTLPERAVAYYNLLTVEKTPAGVLEEMKAAAREALKRTLGRISEQNGLIRSRGGIAPRAKSFTPRVMDFGELLAGAKKKTPGFDGLLDEFLRSLPPSLDERERGVETASYLLDLAGEKGPLVVTGFLPPYYPPRLNNGKTAGERAVLRAVCRLREDGKEDGLDISTVDVFHGIMDLSYFGFQGNPDDLDALGENMPLWGREYRFPLEDLKQLDVPVANFGPVGKDDHKNGERIHLPYFLSTLPRLFRNFAFYVAEEAGREEPST</sequence>
<dbReference type="GO" id="GO:0016787">
    <property type="term" value="F:hydrolase activity"/>
    <property type="evidence" value="ECO:0007669"/>
    <property type="project" value="InterPro"/>
</dbReference>
<comment type="caution">
    <text evidence="1">The sequence shown here is derived from an EMBL/GenBank/DDBJ whole genome shotgun (WGS) entry which is preliminary data.</text>
</comment>
<dbReference type="OrthoDB" id="9815360at2"/>
<evidence type="ECO:0000313" key="2">
    <source>
        <dbReference type="Proteomes" id="UP000295066"/>
    </source>
</evidence>
<proteinExistence type="predicted"/>
<dbReference type="InterPro" id="IPR012166">
    <property type="entry name" value="Uncharacterised_RocB"/>
</dbReference>
<dbReference type="SUPFAM" id="SSF53187">
    <property type="entry name" value="Zn-dependent exopeptidases"/>
    <property type="match status" value="1"/>
</dbReference>
<dbReference type="AlphaFoldDB" id="A0A4V6QD76"/>
<dbReference type="Pfam" id="PF01546">
    <property type="entry name" value="Peptidase_M20"/>
    <property type="match status" value="1"/>
</dbReference>
<accession>A0A4V6QD76</accession>
<gene>
    <name evidence="1" type="ORF">C8D99_12332</name>
</gene>
<dbReference type="EMBL" id="SORI01000023">
    <property type="protein sequence ID" value="TDY55427.1"/>
    <property type="molecule type" value="Genomic_DNA"/>
</dbReference>
<dbReference type="RefSeq" id="WP_133958958.1">
    <property type="nucleotide sequence ID" value="NZ_SORI01000023.1"/>
</dbReference>
<evidence type="ECO:0000313" key="1">
    <source>
        <dbReference type="EMBL" id="TDY55427.1"/>
    </source>
</evidence>
<keyword evidence="2" id="KW-1185">Reference proteome</keyword>
<dbReference type="PIRSF" id="PIRSF010386">
    <property type="entry name" value="RocB"/>
    <property type="match status" value="1"/>
</dbReference>
<dbReference type="PANTHER" id="PTHR43808">
    <property type="entry name" value="ACETYLORNITHINE DEACETYLASE"/>
    <property type="match status" value="1"/>
</dbReference>
<dbReference type="InterPro" id="IPR050072">
    <property type="entry name" value="Peptidase_M20A"/>
</dbReference>
<dbReference type="PANTHER" id="PTHR43808:SF27">
    <property type="entry name" value="PROTEIN ROCB"/>
    <property type="match status" value="1"/>
</dbReference>